<evidence type="ECO:0000313" key="3">
    <source>
        <dbReference type="EMBL" id="SPD76056.1"/>
    </source>
</evidence>
<keyword evidence="2" id="KW-0732">Signal</keyword>
<feature type="region of interest" description="Disordered" evidence="1">
    <location>
        <begin position="250"/>
        <end position="277"/>
    </location>
</feature>
<feature type="chain" id="PRO_5019408997" description="Tetratricopeptide repeat protein" evidence="2">
    <location>
        <begin position="19"/>
        <end position="483"/>
    </location>
</feature>
<dbReference type="EMBL" id="OJIN01000226">
    <property type="protein sequence ID" value="SPD76056.1"/>
    <property type="molecule type" value="Genomic_DNA"/>
</dbReference>
<evidence type="ECO:0000256" key="2">
    <source>
        <dbReference type="SAM" id="SignalP"/>
    </source>
</evidence>
<evidence type="ECO:0000256" key="1">
    <source>
        <dbReference type="SAM" id="MobiDB-lite"/>
    </source>
</evidence>
<dbReference type="InterPro" id="IPR011990">
    <property type="entry name" value="TPR-like_helical_dom_sf"/>
</dbReference>
<name>A0A445N304_9BACT</name>
<dbReference type="Gene3D" id="1.25.40.10">
    <property type="entry name" value="Tetratricopeptide repeat domain"/>
    <property type="match status" value="1"/>
</dbReference>
<protein>
    <recommendedName>
        <fullName evidence="4">Tetratricopeptide repeat protein</fullName>
    </recommendedName>
</protein>
<organism evidence="3">
    <name type="scientific">uncultured Desulfobacterium sp</name>
    <dbReference type="NCBI Taxonomy" id="201089"/>
    <lineage>
        <taxon>Bacteria</taxon>
        <taxon>Pseudomonadati</taxon>
        <taxon>Thermodesulfobacteriota</taxon>
        <taxon>Desulfobacteria</taxon>
        <taxon>Desulfobacterales</taxon>
        <taxon>Desulfobacteriaceae</taxon>
        <taxon>Desulfobacterium</taxon>
        <taxon>environmental samples</taxon>
    </lineage>
</organism>
<reference evidence="3" key="1">
    <citation type="submission" date="2018-01" db="EMBL/GenBank/DDBJ databases">
        <authorList>
            <person name="Regsiter A."/>
            <person name="William W."/>
        </authorList>
    </citation>
    <scope>NUCLEOTIDE SEQUENCE</scope>
    <source>
        <strain evidence="3">TRIP AH-1</strain>
    </source>
</reference>
<dbReference type="AlphaFoldDB" id="A0A445N304"/>
<evidence type="ECO:0008006" key="4">
    <source>
        <dbReference type="Google" id="ProtNLM"/>
    </source>
</evidence>
<feature type="signal peptide" evidence="2">
    <location>
        <begin position="1"/>
        <end position="18"/>
    </location>
</feature>
<sequence>MKKTIICLLTLLMIPAIACVHAPEIRPLVPDAGQTKTTPLIASKAIEDKVRFLNGILKQDGISEEDKKIARQLLNTYTELKKLSTASAAHDSGVLQDLFYVLATVDEKYFSGIQKKDQDFSKPMALFSIKRHDILDAYLSGDYNEVVSLCKELKHFFGPDAITPGIGILYAVSLANTQMTDEAIAVGEETARQFETGPDLVYLRIKIAESYLQQMNKEKATAVYEKLADTLDEQQIAVKTLSNKIAELERQAEAQPITDVNRPEGTAPASENHPQDVTETLQKEENQISTEATGEEVKSVDEVLEEVEKLLEKNMFSEARDLLISYSGKDLSPREAEVLRQALGKVEFAEENYLEEKLSRISIKKDTEQARRLMEEDRYEEAISKLEPPESDQEANREVQELKQFAVEKLIDRERNKAAKLFLTAKETQDPVKKEKYLMDVHSILNSLIINYPSSPLNEKLKSNIKIVEEELAKLRNGAATNH</sequence>
<proteinExistence type="predicted"/>
<accession>A0A445N304</accession>
<gene>
    <name evidence="3" type="ORF">PITCH_A800003</name>
</gene>